<evidence type="ECO:0000259" key="5">
    <source>
        <dbReference type="PROSITE" id="PS50160"/>
    </source>
</evidence>
<dbReference type="PANTHER" id="PTHR45674:SF4">
    <property type="entry name" value="DNA LIGASE 1"/>
    <property type="match status" value="1"/>
</dbReference>
<dbReference type="PANTHER" id="PTHR45674">
    <property type="entry name" value="DNA LIGASE 1/3 FAMILY MEMBER"/>
    <property type="match status" value="1"/>
</dbReference>
<dbReference type="GO" id="GO:0005524">
    <property type="term" value="F:ATP binding"/>
    <property type="evidence" value="ECO:0007669"/>
    <property type="project" value="InterPro"/>
</dbReference>
<dbReference type="GO" id="GO:0003910">
    <property type="term" value="F:DNA ligase (ATP) activity"/>
    <property type="evidence" value="ECO:0007669"/>
    <property type="project" value="UniProtKB-EC"/>
</dbReference>
<name>A0A853D8H0_9MICO</name>
<comment type="catalytic activity">
    <reaction evidence="4">
        <text>ATP + (deoxyribonucleotide)n-3'-hydroxyl + 5'-phospho-(deoxyribonucleotide)m = (deoxyribonucleotide)n+m + AMP + diphosphate.</text>
        <dbReference type="EC" id="6.5.1.1"/>
    </reaction>
</comment>
<accession>A0A853D8H0</accession>
<comment type="caution">
    <text evidence="6">The sequence shown here is derived from an EMBL/GenBank/DDBJ whole genome shotgun (WGS) entry which is preliminary data.</text>
</comment>
<evidence type="ECO:0000313" key="6">
    <source>
        <dbReference type="EMBL" id="NYJ73482.1"/>
    </source>
</evidence>
<evidence type="ECO:0000256" key="4">
    <source>
        <dbReference type="ARBA" id="ARBA00034003"/>
    </source>
</evidence>
<dbReference type="SUPFAM" id="SSF50249">
    <property type="entry name" value="Nucleic acid-binding proteins"/>
    <property type="match status" value="1"/>
</dbReference>
<dbReference type="Gene3D" id="2.40.50.140">
    <property type="entry name" value="Nucleic acid-binding proteins"/>
    <property type="match status" value="1"/>
</dbReference>
<dbReference type="InterPro" id="IPR050191">
    <property type="entry name" value="ATP-dep_DNA_ligase"/>
</dbReference>
<dbReference type="SUPFAM" id="SSF56091">
    <property type="entry name" value="DNA ligase/mRNA capping enzyme, catalytic domain"/>
    <property type="match status" value="1"/>
</dbReference>
<dbReference type="AlphaFoldDB" id="A0A853D8H0"/>
<dbReference type="InterPro" id="IPR012309">
    <property type="entry name" value="DNA_ligase_ATP-dep_C"/>
</dbReference>
<dbReference type="Pfam" id="PF04679">
    <property type="entry name" value="DNA_ligase_A_C"/>
    <property type="match status" value="1"/>
</dbReference>
<reference evidence="6 7" key="1">
    <citation type="submission" date="2020-07" db="EMBL/GenBank/DDBJ databases">
        <title>Sequencing the genomes of 1000 actinobacteria strains.</title>
        <authorList>
            <person name="Klenk H.-P."/>
        </authorList>
    </citation>
    <scope>NUCLEOTIDE SEQUENCE [LARGE SCALE GENOMIC DNA]</scope>
    <source>
        <strain evidence="6 7">DSM 29531</strain>
    </source>
</reference>
<dbReference type="Proteomes" id="UP000571817">
    <property type="component" value="Unassembled WGS sequence"/>
</dbReference>
<evidence type="ECO:0000256" key="3">
    <source>
        <dbReference type="ARBA" id="ARBA00022598"/>
    </source>
</evidence>
<dbReference type="CDD" id="cd07971">
    <property type="entry name" value="OBF_DNA_ligase_LigD"/>
    <property type="match status" value="1"/>
</dbReference>
<evidence type="ECO:0000256" key="1">
    <source>
        <dbReference type="ARBA" id="ARBA00007572"/>
    </source>
</evidence>
<dbReference type="Pfam" id="PF01068">
    <property type="entry name" value="DNA_ligase_A_M"/>
    <property type="match status" value="1"/>
</dbReference>
<dbReference type="GO" id="GO:0006310">
    <property type="term" value="P:DNA recombination"/>
    <property type="evidence" value="ECO:0007669"/>
    <property type="project" value="InterPro"/>
</dbReference>
<sequence>MRPMLATPSARVPSGDRWQHEVKWDGMRVLADVHDGRVRLTSRTEREVSVAFPELLTETAGLSAYDDLLLDGEIVSLREGRPSFGALAERFNVGDARTAATLAVQAPVTLMAFDVLRMAGTSTLARPLSQRRELLEGIGLATPRVQVPPVFTEGEDLLRATADQGLEGIVSKRTDSAYLPGSRSPQWRKIVHRTTGSYVIGGWRPETDSARLGALLVGTPTPDGLAFRGRIGSGLAGAAGDRLLAQLRSRSRPDSPFLERVPAIDAKGCTWVEPDLVADLEYHGVSEGGRLRQPTWRGLRPDLSPAELMDTAVQDVADG</sequence>
<dbReference type="Gene3D" id="3.30.470.30">
    <property type="entry name" value="DNA ligase/mRNA capping enzyme"/>
    <property type="match status" value="1"/>
</dbReference>
<dbReference type="PROSITE" id="PS50160">
    <property type="entry name" value="DNA_LIGASE_A3"/>
    <property type="match status" value="1"/>
</dbReference>
<dbReference type="RefSeq" id="WP_179478776.1">
    <property type="nucleotide sequence ID" value="NZ_JACCFW010000001.1"/>
</dbReference>
<comment type="similarity">
    <text evidence="1">Belongs to the ATP-dependent DNA ligase family.</text>
</comment>
<keyword evidence="3 6" id="KW-0436">Ligase</keyword>
<dbReference type="GO" id="GO:0006281">
    <property type="term" value="P:DNA repair"/>
    <property type="evidence" value="ECO:0007669"/>
    <property type="project" value="InterPro"/>
</dbReference>
<dbReference type="NCBIfam" id="TIGR02779">
    <property type="entry name" value="NHEJ_ligase_lig"/>
    <property type="match status" value="1"/>
</dbReference>
<dbReference type="InterPro" id="IPR014146">
    <property type="entry name" value="LigD_ligase_dom"/>
</dbReference>
<organism evidence="6 7">
    <name type="scientific">Allobranchiibius huperziae</name>
    <dbReference type="NCBI Taxonomy" id="1874116"/>
    <lineage>
        <taxon>Bacteria</taxon>
        <taxon>Bacillati</taxon>
        <taxon>Actinomycetota</taxon>
        <taxon>Actinomycetes</taxon>
        <taxon>Micrococcales</taxon>
        <taxon>Dermacoccaceae</taxon>
        <taxon>Allobranchiibius</taxon>
    </lineage>
</organism>
<protein>
    <recommendedName>
        <fullName evidence="2">DNA ligase (ATP)</fullName>
        <ecNumber evidence="2">6.5.1.1</ecNumber>
    </recommendedName>
</protein>
<feature type="domain" description="ATP-dependent DNA ligase family profile" evidence="5">
    <location>
        <begin position="101"/>
        <end position="242"/>
    </location>
</feature>
<dbReference type="InterPro" id="IPR012310">
    <property type="entry name" value="DNA_ligase_ATP-dep_cent"/>
</dbReference>
<dbReference type="EC" id="6.5.1.1" evidence="2"/>
<evidence type="ECO:0000313" key="7">
    <source>
        <dbReference type="Proteomes" id="UP000571817"/>
    </source>
</evidence>
<dbReference type="EMBL" id="JACCFW010000001">
    <property type="protein sequence ID" value="NYJ73482.1"/>
    <property type="molecule type" value="Genomic_DNA"/>
</dbReference>
<dbReference type="InterPro" id="IPR012340">
    <property type="entry name" value="NA-bd_OB-fold"/>
</dbReference>
<gene>
    <name evidence="6" type="ORF">HNR15_000445</name>
</gene>
<evidence type="ECO:0000256" key="2">
    <source>
        <dbReference type="ARBA" id="ARBA00012727"/>
    </source>
</evidence>
<dbReference type="CDD" id="cd07906">
    <property type="entry name" value="Adenylation_DNA_ligase_LigD_LigC"/>
    <property type="match status" value="1"/>
</dbReference>
<dbReference type="Gene3D" id="3.30.1490.70">
    <property type="match status" value="1"/>
</dbReference>
<keyword evidence="7" id="KW-1185">Reference proteome</keyword>
<proteinExistence type="inferred from homology"/>